<dbReference type="EMBL" id="JACHEK010000005">
    <property type="protein sequence ID" value="MBB6144830.1"/>
    <property type="molecule type" value="Genomic_DNA"/>
</dbReference>
<accession>A0A841JUJ4</accession>
<dbReference type="Proteomes" id="UP000538666">
    <property type="component" value="Unassembled WGS sequence"/>
</dbReference>
<dbReference type="Pfam" id="PF02055">
    <property type="entry name" value="Glyco_hydro_30"/>
    <property type="match status" value="1"/>
</dbReference>
<feature type="domain" description="Glycosyl hydrolase family 30 beta sandwich" evidence="6">
    <location>
        <begin position="427"/>
        <end position="485"/>
    </location>
</feature>
<dbReference type="PANTHER" id="PTHR11069:SF23">
    <property type="entry name" value="LYSOSOMAL ACID GLUCOSYLCERAMIDASE"/>
    <property type="match status" value="1"/>
</dbReference>
<evidence type="ECO:0000313" key="8">
    <source>
        <dbReference type="Proteomes" id="UP000538666"/>
    </source>
</evidence>
<evidence type="ECO:0000256" key="4">
    <source>
        <dbReference type="RuleBase" id="RU361188"/>
    </source>
</evidence>
<evidence type="ECO:0000256" key="2">
    <source>
        <dbReference type="ARBA" id="ARBA00022729"/>
    </source>
</evidence>
<dbReference type="GO" id="GO:0016020">
    <property type="term" value="C:membrane"/>
    <property type="evidence" value="ECO:0007669"/>
    <property type="project" value="GOC"/>
</dbReference>
<dbReference type="Gene3D" id="3.20.20.80">
    <property type="entry name" value="Glycosidases"/>
    <property type="match status" value="1"/>
</dbReference>
<evidence type="ECO:0000313" key="7">
    <source>
        <dbReference type="EMBL" id="MBB6144830.1"/>
    </source>
</evidence>
<dbReference type="InterPro" id="IPR013780">
    <property type="entry name" value="Glyco_hydro_b"/>
</dbReference>
<evidence type="ECO:0000256" key="3">
    <source>
        <dbReference type="ARBA" id="ARBA00022801"/>
    </source>
</evidence>
<dbReference type="Pfam" id="PF17189">
    <property type="entry name" value="Glyco_hydro_30C"/>
    <property type="match status" value="1"/>
</dbReference>
<keyword evidence="8" id="KW-1185">Reference proteome</keyword>
<evidence type="ECO:0000259" key="6">
    <source>
        <dbReference type="Pfam" id="PF17189"/>
    </source>
</evidence>
<dbReference type="InterPro" id="IPR001139">
    <property type="entry name" value="Glyco_hydro_30"/>
</dbReference>
<dbReference type="GO" id="GO:0004348">
    <property type="term" value="F:glucosylceramidase activity"/>
    <property type="evidence" value="ECO:0007669"/>
    <property type="project" value="UniProtKB-EC"/>
</dbReference>
<organism evidence="7 8">
    <name type="scientific">Silvibacterium bohemicum</name>
    <dbReference type="NCBI Taxonomy" id="1577686"/>
    <lineage>
        <taxon>Bacteria</taxon>
        <taxon>Pseudomonadati</taxon>
        <taxon>Acidobacteriota</taxon>
        <taxon>Terriglobia</taxon>
        <taxon>Terriglobales</taxon>
        <taxon>Acidobacteriaceae</taxon>
        <taxon>Silvibacterium</taxon>
    </lineage>
</organism>
<keyword evidence="3 4" id="KW-0378">Hydrolase</keyword>
<dbReference type="Gene3D" id="2.60.40.1180">
    <property type="entry name" value="Golgi alpha-mannosidase II"/>
    <property type="match status" value="1"/>
</dbReference>
<keyword evidence="4 7" id="KW-0326">Glycosidase</keyword>
<dbReference type="AlphaFoldDB" id="A0A841JUJ4"/>
<dbReference type="OrthoDB" id="9806701at2"/>
<name>A0A841JUJ4_9BACT</name>
<dbReference type="EC" id="3.2.1.45" evidence="7"/>
<dbReference type="InterPro" id="IPR017853">
    <property type="entry name" value="GH"/>
</dbReference>
<feature type="domain" description="Glycosyl hydrolase family 30 TIM-barrel" evidence="5">
    <location>
        <begin position="77"/>
        <end position="424"/>
    </location>
</feature>
<protein>
    <submittedName>
        <fullName evidence="7">Glucosylceramidase</fullName>
        <ecNumber evidence="7">3.2.1.45</ecNumber>
    </submittedName>
</protein>
<dbReference type="InterPro" id="IPR033453">
    <property type="entry name" value="Glyco_hydro_30_TIM-barrel"/>
</dbReference>
<dbReference type="InterPro" id="IPR033452">
    <property type="entry name" value="GH30_C"/>
</dbReference>
<keyword evidence="2" id="KW-0732">Signal</keyword>
<gene>
    <name evidence="7" type="ORF">HNQ77_002786</name>
</gene>
<proteinExistence type="inferred from homology"/>
<evidence type="ECO:0000259" key="5">
    <source>
        <dbReference type="Pfam" id="PF02055"/>
    </source>
</evidence>
<dbReference type="GO" id="GO:0006680">
    <property type="term" value="P:glucosylceramide catabolic process"/>
    <property type="evidence" value="ECO:0007669"/>
    <property type="project" value="TreeGrafter"/>
</dbReference>
<evidence type="ECO:0000256" key="1">
    <source>
        <dbReference type="ARBA" id="ARBA00005382"/>
    </source>
</evidence>
<comment type="similarity">
    <text evidence="1 4">Belongs to the glycosyl hydrolase 30 family.</text>
</comment>
<dbReference type="RefSeq" id="WP_050059610.1">
    <property type="nucleotide sequence ID" value="NZ_JACHEK010000005.1"/>
</dbReference>
<dbReference type="SUPFAM" id="SSF51445">
    <property type="entry name" value="(Trans)glycosidases"/>
    <property type="match status" value="1"/>
</dbReference>
<comment type="caution">
    <text evidence="7">The sequence shown here is derived from an EMBL/GenBank/DDBJ whole genome shotgun (WGS) entry which is preliminary data.</text>
</comment>
<reference evidence="7 8" key="1">
    <citation type="submission" date="2020-08" db="EMBL/GenBank/DDBJ databases">
        <title>Genomic Encyclopedia of Type Strains, Phase IV (KMG-IV): sequencing the most valuable type-strain genomes for metagenomic binning, comparative biology and taxonomic classification.</title>
        <authorList>
            <person name="Goeker M."/>
        </authorList>
    </citation>
    <scope>NUCLEOTIDE SEQUENCE [LARGE SCALE GENOMIC DNA]</scope>
    <source>
        <strain evidence="7 8">DSM 103733</strain>
    </source>
</reference>
<sequence length="489" mass="55368">MDRRAFLQNAAKVAVGSSALLALPSRSHAFYADNPTATFISTTETSPWQRKDLRAPGWLWDTLDLQIATESSSPAMEGFGACFNELGWTSLQILSAEDRESILKEMFAPDQGVGTGANFTLCRMPIGANDFSRGWYSYDETPGDFSLDHFSIANDRETLVPFIQNAQKYNPALRVWASPWSPPSWMKKNKHYAEAMQRPGLAPNGLRPDQVGREGEDMFIQEERYFAAYAKYFGKFVDAYKQQGISIGMVMPQNEFNSAQPFPSCTWTPEGLARFVRHLGPAMDERGVKLFFGTLERGNPQLLDRVLADRDSGRWIKGVGLQWAGKNAIRTIHREHPELVLYQSEQECGDGKNDWSYAGYCWDLMRHYLQNGATGYMYWNLSLQTGGESHWGWPQNSLVTVDPGTKHYRFNHEYYLLKHVSHFVQPGARRLDTDGTFENGLAYLNRDRSVAVILRNESDRERPINVSVGERQIAATMQPDSFNTLLIPG</sequence>
<dbReference type="PANTHER" id="PTHR11069">
    <property type="entry name" value="GLUCOSYLCERAMIDASE"/>
    <property type="match status" value="1"/>
</dbReference>